<dbReference type="OrthoDB" id="10541304at2759"/>
<gene>
    <name evidence="1" type="ORF">PanWU01x14_170460</name>
</gene>
<evidence type="ECO:0008006" key="3">
    <source>
        <dbReference type="Google" id="ProtNLM"/>
    </source>
</evidence>
<evidence type="ECO:0000313" key="2">
    <source>
        <dbReference type="Proteomes" id="UP000237105"/>
    </source>
</evidence>
<protein>
    <recommendedName>
        <fullName evidence="3">RNase H type-1 domain-containing protein</fullName>
    </recommendedName>
</protein>
<keyword evidence="2" id="KW-1185">Reference proteome</keyword>
<dbReference type="AlphaFoldDB" id="A0A2P5CA61"/>
<accession>A0A2P5CA61</accession>
<evidence type="ECO:0000313" key="1">
    <source>
        <dbReference type="EMBL" id="PON57956.1"/>
    </source>
</evidence>
<proteinExistence type="predicted"/>
<dbReference type="EMBL" id="JXTB01000154">
    <property type="protein sequence ID" value="PON57956.1"/>
    <property type="molecule type" value="Genomic_DNA"/>
</dbReference>
<name>A0A2P5CA61_PARAD</name>
<dbReference type="Proteomes" id="UP000237105">
    <property type="component" value="Unassembled WGS sequence"/>
</dbReference>
<comment type="caution">
    <text evidence="1">The sequence shown here is derived from an EMBL/GenBank/DDBJ whole genome shotgun (WGS) entry which is preliminary data.</text>
</comment>
<reference evidence="2" key="1">
    <citation type="submission" date="2016-06" db="EMBL/GenBank/DDBJ databases">
        <title>Parallel loss of symbiosis genes in relatives of nitrogen-fixing non-legume Parasponia.</title>
        <authorList>
            <person name="Van Velzen R."/>
            <person name="Holmer R."/>
            <person name="Bu F."/>
            <person name="Rutten L."/>
            <person name="Van Zeijl A."/>
            <person name="Liu W."/>
            <person name="Santuari L."/>
            <person name="Cao Q."/>
            <person name="Sharma T."/>
            <person name="Shen D."/>
            <person name="Roswanjaya Y."/>
            <person name="Wardhani T."/>
            <person name="Kalhor M.S."/>
            <person name="Jansen J."/>
            <person name="Van den Hoogen J."/>
            <person name="Gungor B."/>
            <person name="Hartog M."/>
            <person name="Hontelez J."/>
            <person name="Verver J."/>
            <person name="Yang W.-C."/>
            <person name="Schijlen E."/>
            <person name="Repin R."/>
            <person name="Schilthuizen M."/>
            <person name="Schranz E."/>
            <person name="Heidstra R."/>
            <person name="Miyata K."/>
            <person name="Fedorova E."/>
            <person name="Kohlen W."/>
            <person name="Bisseling T."/>
            <person name="Smit S."/>
            <person name="Geurts R."/>
        </authorList>
    </citation>
    <scope>NUCLEOTIDE SEQUENCE [LARGE SCALE GENOMIC DNA]</scope>
    <source>
        <strain evidence="2">cv. WU1-14</strain>
    </source>
</reference>
<sequence length="123" mass="13411">MPLRPERISVKNETLLRKKPATLLEKALAPLSGNILGCLVLMVFDHLRNAIHALEPLLEHKPGNIPTYAPLLGECFVARLAAELAISLNISHLVIEGDAKTVIQSLNNGACMLVFMTVVNSYT</sequence>
<organism evidence="1 2">
    <name type="scientific">Parasponia andersonii</name>
    <name type="common">Sponia andersonii</name>
    <dbReference type="NCBI Taxonomy" id="3476"/>
    <lineage>
        <taxon>Eukaryota</taxon>
        <taxon>Viridiplantae</taxon>
        <taxon>Streptophyta</taxon>
        <taxon>Embryophyta</taxon>
        <taxon>Tracheophyta</taxon>
        <taxon>Spermatophyta</taxon>
        <taxon>Magnoliopsida</taxon>
        <taxon>eudicotyledons</taxon>
        <taxon>Gunneridae</taxon>
        <taxon>Pentapetalae</taxon>
        <taxon>rosids</taxon>
        <taxon>fabids</taxon>
        <taxon>Rosales</taxon>
        <taxon>Cannabaceae</taxon>
        <taxon>Parasponia</taxon>
    </lineage>
</organism>